<dbReference type="EMBL" id="OBMQ01000009">
    <property type="protein sequence ID" value="SOC16674.1"/>
    <property type="molecule type" value="Genomic_DNA"/>
</dbReference>
<accession>A0A285T6M0</accession>
<dbReference type="Proteomes" id="UP000219636">
    <property type="component" value="Unassembled WGS sequence"/>
</dbReference>
<dbReference type="RefSeq" id="WP_097074140.1">
    <property type="nucleotide sequence ID" value="NZ_OBMQ01000009.1"/>
</dbReference>
<dbReference type="OrthoDB" id="2541898at2"/>
<dbReference type="Pfam" id="PF14285">
    <property type="entry name" value="DUF4367"/>
    <property type="match status" value="1"/>
</dbReference>
<protein>
    <submittedName>
        <fullName evidence="3">Uncharacterized protein DUF4367</fullName>
    </submittedName>
</protein>
<proteinExistence type="predicted"/>
<gene>
    <name evidence="3" type="ORF">SAMN05880501_10965</name>
</gene>
<dbReference type="InterPro" id="IPR025377">
    <property type="entry name" value="DUF4367"/>
</dbReference>
<feature type="transmembrane region" description="Helical" evidence="1">
    <location>
        <begin position="30"/>
        <end position="50"/>
    </location>
</feature>
<evidence type="ECO:0000259" key="2">
    <source>
        <dbReference type="Pfam" id="PF14285"/>
    </source>
</evidence>
<keyword evidence="1" id="KW-0472">Membrane</keyword>
<dbReference type="AlphaFoldDB" id="A0A285T6M0"/>
<keyword evidence="4" id="KW-1185">Reference proteome</keyword>
<organism evidence="3 4">
    <name type="scientific">Ureibacillus xyleni</name>
    <dbReference type="NCBI Taxonomy" id="614648"/>
    <lineage>
        <taxon>Bacteria</taxon>
        <taxon>Bacillati</taxon>
        <taxon>Bacillota</taxon>
        <taxon>Bacilli</taxon>
        <taxon>Bacillales</taxon>
        <taxon>Caryophanaceae</taxon>
        <taxon>Ureibacillus</taxon>
    </lineage>
</organism>
<keyword evidence="1" id="KW-0812">Transmembrane</keyword>
<sequence length="234" mass="26264">MRKGNKDVSSSLDKGEDEFSELKNKGKWRWFHMILAFGIIIVSAALCSFSSPTMADMFTKIPGLSFMYSGTYEDVPRNHFIPSTLNFGTIAYGENGPFNKEVQDLVFFEGYTAELEKFVGFPVPQLGTTVNNIRVNKYDEGEFLIKAFAPYENGAAFLSIVTNPISTPTITGTKKDSVKINNSKANVYTYQISKNVSEETYIIWEHDKLLFVLASSGIPFDQLIKLAKKIDQQC</sequence>
<reference evidence="4" key="1">
    <citation type="submission" date="2017-08" db="EMBL/GenBank/DDBJ databases">
        <authorList>
            <person name="Varghese N."/>
            <person name="Submissions S."/>
        </authorList>
    </citation>
    <scope>NUCLEOTIDE SEQUENCE [LARGE SCALE GENOMIC DNA]</scope>
    <source>
        <strain evidence="4">JC22</strain>
    </source>
</reference>
<name>A0A285T6M0_9BACL</name>
<evidence type="ECO:0000256" key="1">
    <source>
        <dbReference type="SAM" id="Phobius"/>
    </source>
</evidence>
<feature type="domain" description="DUF4367" evidence="2">
    <location>
        <begin position="136"/>
        <end position="230"/>
    </location>
</feature>
<evidence type="ECO:0000313" key="3">
    <source>
        <dbReference type="EMBL" id="SOC16674.1"/>
    </source>
</evidence>
<evidence type="ECO:0000313" key="4">
    <source>
        <dbReference type="Proteomes" id="UP000219636"/>
    </source>
</evidence>
<keyword evidence="1" id="KW-1133">Transmembrane helix</keyword>